<evidence type="ECO:0000313" key="2">
    <source>
        <dbReference type="EMBL" id="QDY88171.1"/>
    </source>
</evidence>
<dbReference type="RefSeq" id="WP_146308588.1">
    <property type="nucleotide sequence ID" value="NZ_CP041663.1"/>
</dbReference>
<feature type="coiled-coil region" evidence="1">
    <location>
        <begin position="960"/>
        <end position="987"/>
    </location>
</feature>
<feature type="coiled-coil region" evidence="1">
    <location>
        <begin position="1382"/>
        <end position="1449"/>
    </location>
</feature>
<name>A0A5B8K069_9MOLU</name>
<protein>
    <submittedName>
        <fullName evidence="2">Uncharacterized protein</fullName>
    </submittedName>
</protein>
<feature type="coiled-coil region" evidence="1">
    <location>
        <begin position="1054"/>
        <end position="1111"/>
    </location>
</feature>
<evidence type="ECO:0000256" key="1">
    <source>
        <dbReference type="SAM" id="Coils"/>
    </source>
</evidence>
<reference evidence="3" key="1">
    <citation type="submission" date="2019-07" db="EMBL/GenBank/DDBJ databases">
        <title>Complete genome sequences of three Mycoplasma sp. 1220 strains.</title>
        <authorList>
            <person name="Grozner D."/>
            <person name="Forro B."/>
            <person name="Kovacs A.B."/>
            <person name="Marton S."/>
            <person name="Banyai K."/>
            <person name="Kreizinger Z."/>
            <person name="Sulyok K.M."/>
            <person name="Gyuranecz M."/>
        </authorList>
    </citation>
    <scope>NUCLEOTIDE SEQUENCE [LARGE SCALE GENOMIC DNA]</scope>
    <source>
        <strain evidence="3">MYCAV93</strain>
    </source>
</reference>
<gene>
    <name evidence="2" type="ORF">FOY43_00630</name>
</gene>
<feature type="coiled-coil region" evidence="1">
    <location>
        <begin position="439"/>
        <end position="541"/>
    </location>
</feature>
<sequence length="2792" mass="318001">MSVKNKKSKIIYTSAAVSAGVALGLGAYTFSIHENKLLKDDSNKNTKFEELISKKNEIEKLIQELGAENVSDELLKLYDEIVNKMESNSVSVDEVFELVNKTEYLVAFEKVRDDIRNDRTTDNSIEDLKKLFKNSSTKEKASELIDLYKEQIKNVSSKEDKNQLLNELESKLLSLYNEENLINANLEKTIIRANGLLNDPNFVISNDLRSQIESLIKNANDAENLDANTSEILSNRLNDLIDSAITENNKNISEFEKLRKKANAALENLKTQNLDQSVKQEIEKQINDLIKSASEAPNEDNYFLNYDLLNKKLDSIIDSASKYDKSIEELKEELSNNLNTDFEFRKNEEALKNKFNELTEQLSNSDLNNKSNLIDAIRKVEDSKNKVLALRNEFDKSKDKLNKLISEGKVTSDFANILDNLFNSLTSEELTNLDFDQTVNNLEKKLADFNSNINNQLLLKDEINDSIKDLNDLVTNGLNVDKEVANKLKEDLEALKNTYPKNEEEFKQMFNKFNELSTQLKDLHKKELADLAEANKKYLEKDYIDEDSKKRLEALINSSESLANPNSSSVLSQIKPKEELLREFLKNNQKLENRYEFNNNLDDFWNSSIEGFDSSKVDADLEKNVDKFFSDLKEEINSINEDNSLSNEEKLEKINELMKKAELAKKNAEKLKDYSVIAKESLEVTNEIDPVLRQALKNAAKDITDTISANNDKVLDLDTLNVDEMSEELKNKINDYKELRDAIIGNRLFEDTMNKINYEFVNDRENDEDTPMQTALKNKLNEIKSKLDNPNITEAEKSKLNDEMITLRNNIATAHQLEVANKKLKIDVENSEYYDFGDHKPEDLINEANNLTDVIDNLIKAEQTNPDYILSPNDSNNKLKDKLDQVEYLDGKLNKEVARNNLVNTVDNISVNKTDFVGEPFDTINKSIDDLIQDSKAYTDANSSKTADEINDFNFRVQANIELAQTLNNAQQQIKNLSDDNRDFILQKMTDIALANKINAEDSFATIQEKTKKIRDAITQISNEIKAEEALKELDKVFPKPDSVDNRAIYSEEQEKYQELYDGLKQKYENIVNDDSIVNKNSKLIGLITEINKAKNNAELAKKQLDTNYNNQVQLIKTELEKYKESALKNNVNPLYLSKLEAEFNKLIDNSSKSTTTMEDLANIKDKIRFEYAKDELETAKKVVEDFMDESFNTNAEVEELKNKYQSNIQDTINQIYNSVKDNPNASLSDYLEAKKLIDAAKKYAEGAKNVIDRIVVLDEDAKKPEEDRKYSINSQPLKDAMEKNQISFDKLTNPDFESLLQDTTTKTNNIEKVYNDSLTFNELKNDLLDKISEFNTESQSNITSDLDDKEFATVFAETIKKIKDKALNIKYDQLSSDSNSLETAKSELLDVEQELKALKSNFELIQKASNSARVAQDEIDAIAKLNPASEIQTKIKEKLESLAELQRETYDGQDVSADKINKTSTEITSLVTILKNIREFDVKLSNLQNKITSNLNLNDVQVTNSTTNIKNNLPLVSSDAQTRVNSYLTHLRESMDNLGKDLENINVTKITQLNKNLSSFSDLVELQITNIAKYNEIKSNVDKATSDNEKKIHEWSYKFLGDSIIKSALIDVNDNEVVFNSNLNILDIESKEKARIYKDRLEDFKAVSEYKDEMLKKFTVAGRDTDLHNELKTALTAAYDKTLEEMAFNGTKDTDINPEIKDKSNYQFTQSIETQTNNLLIFSSDKKQSLNLIHVQVDKYIAGVELINEKVVKANGDFQNLKNNPQYSKLPIISAFITETERLVEENKNAWVVDISPTSINSKKEALENYLLRIDLLNAYAKAKISLENDITNGTLTAAEGAPLQKIITNLENEIQNISGNKSQSYYDSLKEKYLEGNTETSLKKAKANTLSLKTEIKNAETVKAKYEEYKKLHPNFVGSADMIALYAKLDQIIATAKTNITNIDNRNEKEKESSISAINDSAFGIIAELQDKKLTEAKQLLRESNRINSFMAVEYTQTNSPKLNDFDAIAIQTLDSLTVPSLSNFDWINNTNDLMNAAREKIKQQKTALFNFERSQIVESIKKSKLYRDLFKNGINNIYTSEALKTIAGISEVQYKNIDDALNEIGDEANINIPDTDKDFADENYKTHIYNDIRSKKIKLDNAYNSIKSTSRITLNNLKDAYDKFNTQVTTNGTNDAKTIKDYLNAESKFDNSNLQTLITEYTSKVNAFATTDVLPTLEEEKAKDYNDVFTGYKTFLTKLIDDKLAYEKLLFKDTNSLKTILNTYINNRKDVEKLLELIAGDNYKTLVQNNDKSKPFYEFIQKYNDKYASIKNIIDSMNANIIETSKISTAEATYYLTSAYNATIKYRDWLNERVNFENLFLELTNLVNPSDSTSYRYSYSEIKDGNILENFITDIDNEAANKTSITVNGDSKEAILLNGKTKLLNYFNAYSILKNSINDLIFNTDNIKVYIYKNNSSDKWIETVFQSDTRYKNAKYNLAIVFDSSVANNTYFNGVPQMVYTYPNVQTKFKTLEYGVITKDLLPFVGKGYAGSSVNTEDERRRLFKFSEAGWTDGNALSKLLEAFRISVPGDKVYTISDYSTTKSVKYTPTKTVEIPTGPHTVSSGIYFVANANQNVTIDSKQYNSDEDVKLSFISTYSFDDHGDIAWLPTSICIPLFEDLGNGTKSIALMVMKWQFEPVADVSKYSNTDSFYVYSQWGVYSFLGTLKENNTYGIDYLIRNTDTKEDKLNKVLKFADQFLTENALKDSDVPTTTNYTSIKAGNYLINGAGPAKLFDNFNIIIKLNKETGE</sequence>
<dbReference type="Proteomes" id="UP000317512">
    <property type="component" value="Chromosome"/>
</dbReference>
<accession>A0A5B8K069</accession>
<proteinExistence type="predicted"/>
<dbReference type="EMBL" id="CP041663">
    <property type="protein sequence ID" value="QDY88171.1"/>
    <property type="molecule type" value="Genomic_DNA"/>
</dbReference>
<keyword evidence="1" id="KW-0175">Coiled coil</keyword>
<feature type="coiled-coil region" evidence="1">
    <location>
        <begin position="313"/>
        <end position="407"/>
    </location>
</feature>
<dbReference type="OrthoDB" id="393197at2"/>
<feature type="coiled-coil region" evidence="1">
    <location>
        <begin position="138"/>
        <end position="178"/>
    </location>
</feature>
<feature type="coiled-coil region" evidence="1">
    <location>
        <begin position="574"/>
        <end position="601"/>
    </location>
</feature>
<feature type="coiled-coil region" evidence="1">
    <location>
        <begin position="629"/>
        <end position="674"/>
    </location>
</feature>
<feature type="coiled-coil region" evidence="1">
    <location>
        <begin position="1184"/>
        <end position="1215"/>
    </location>
</feature>
<organism evidence="2 3">
    <name type="scientific">Mycoplasma anserisalpingitidis</name>
    <dbReference type="NCBI Taxonomy" id="519450"/>
    <lineage>
        <taxon>Bacteria</taxon>
        <taxon>Bacillati</taxon>
        <taxon>Mycoplasmatota</taxon>
        <taxon>Mollicutes</taxon>
        <taxon>Mycoplasmataceae</taxon>
        <taxon>Mycoplasma</taxon>
    </lineage>
</organism>
<evidence type="ECO:0000313" key="3">
    <source>
        <dbReference type="Proteomes" id="UP000317512"/>
    </source>
</evidence>